<reference evidence="3 4" key="1">
    <citation type="submission" date="2016-10" db="EMBL/GenBank/DDBJ databases">
        <title>Draft genome sequence of Methylobacterium extorquens CP3, a seed endophyte of Crotalaria pumila with plant growth-promoting and metal tolerance properties.</title>
        <authorList>
            <person name="Sanchez-Lopez A.S."/>
            <person name="Van Hamme J.D."/>
            <person name="Thijs S."/>
            <person name="Mcammond B.M."/>
            <person name="Stevens V."/>
            <person name="Gonzalez-Chavez M.D.C."/>
            <person name="Vangronsveld J."/>
        </authorList>
    </citation>
    <scope>NUCLEOTIDE SEQUENCE [LARGE SCALE GENOMIC DNA]</scope>
    <source>
        <strain evidence="3 4">CP3</strain>
    </source>
</reference>
<dbReference type="InterPro" id="IPR047650">
    <property type="entry name" value="Transpos_IS110"/>
</dbReference>
<proteinExistence type="predicted"/>
<dbReference type="InterPro" id="IPR002525">
    <property type="entry name" value="Transp_IS110-like_N"/>
</dbReference>
<gene>
    <name evidence="3" type="ORF">BK022_01505</name>
</gene>
<dbReference type="PANTHER" id="PTHR33055:SF13">
    <property type="entry name" value="TRANSPOSASE"/>
    <property type="match status" value="1"/>
</dbReference>
<name>A0A1S1P9Z2_METEX</name>
<dbReference type="InterPro" id="IPR003346">
    <property type="entry name" value="Transposase_20"/>
</dbReference>
<evidence type="ECO:0000259" key="2">
    <source>
        <dbReference type="Pfam" id="PF02371"/>
    </source>
</evidence>
<evidence type="ECO:0000259" key="1">
    <source>
        <dbReference type="Pfam" id="PF01548"/>
    </source>
</evidence>
<dbReference type="Pfam" id="PF01548">
    <property type="entry name" value="DEDD_Tnp_IS110"/>
    <property type="match status" value="1"/>
</dbReference>
<dbReference type="GO" id="GO:0004803">
    <property type="term" value="F:transposase activity"/>
    <property type="evidence" value="ECO:0007669"/>
    <property type="project" value="InterPro"/>
</dbReference>
<evidence type="ECO:0000313" key="3">
    <source>
        <dbReference type="EMBL" id="OHV18121.1"/>
    </source>
</evidence>
<dbReference type="NCBIfam" id="NF033542">
    <property type="entry name" value="transpos_IS110"/>
    <property type="match status" value="1"/>
</dbReference>
<dbReference type="GO" id="GO:0003677">
    <property type="term" value="F:DNA binding"/>
    <property type="evidence" value="ECO:0007669"/>
    <property type="project" value="InterPro"/>
</dbReference>
<protein>
    <submittedName>
        <fullName evidence="3">IS110 family transposase</fullName>
    </submittedName>
</protein>
<feature type="domain" description="Transposase IS116/IS110/IS902 C-terminal" evidence="2">
    <location>
        <begin position="189"/>
        <end position="269"/>
    </location>
</feature>
<accession>A0A1S1P9Z2</accession>
<comment type="caution">
    <text evidence="3">The sequence shown here is derived from an EMBL/GenBank/DDBJ whole genome shotgun (WGS) entry which is preliminary data.</text>
</comment>
<sequence length="311" mass="34579">MQQTIGIDIAKDTLDAYRLGDGHRLNVDNNREGHRLLLKWIGKCQKILIVFEATGPYHRELELVLGGRDVPFVKVNPKQARRFAQATGRLAKTDRVDAAMLARMGAALELQAQTPRPKSFHDLRELLAARRALIKDRAAAKIRRSVATLPLLKRQLEDRLALIDKDVKRIDTELARMAALDPDLSRRVAILQTIPGVGEVTAVTLTIDMPELGELEGKQAASLAGLAPVSQQSGRWQGKERIQGGRAALRQALYFPAIVAARFNVDLKLIYDRLTAAGKQKKVALVAIMRRLIVMANALIRDNRPWAPNHT</sequence>
<dbReference type="GO" id="GO:0006313">
    <property type="term" value="P:DNA transposition"/>
    <property type="evidence" value="ECO:0007669"/>
    <property type="project" value="InterPro"/>
</dbReference>
<dbReference type="PANTHER" id="PTHR33055">
    <property type="entry name" value="TRANSPOSASE FOR INSERTION SEQUENCE ELEMENT IS1111A"/>
    <property type="match status" value="1"/>
</dbReference>
<dbReference type="AlphaFoldDB" id="A0A1S1P9Z2"/>
<feature type="domain" description="Transposase IS110-like N-terminal" evidence="1">
    <location>
        <begin position="5"/>
        <end position="143"/>
    </location>
</feature>
<dbReference type="EMBL" id="MNAO01000007">
    <property type="protein sequence ID" value="OHV18121.1"/>
    <property type="molecule type" value="Genomic_DNA"/>
</dbReference>
<evidence type="ECO:0000313" key="4">
    <source>
        <dbReference type="Proteomes" id="UP000180215"/>
    </source>
</evidence>
<dbReference type="Proteomes" id="UP000180215">
    <property type="component" value="Unassembled WGS sequence"/>
</dbReference>
<dbReference type="Pfam" id="PF02371">
    <property type="entry name" value="Transposase_20"/>
    <property type="match status" value="1"/>
</dbReference>
<organism evidence="3 4">
    <name type="scientific">Methylorubrum extorquens</name>
    <name type="common">Methylobacterium dichloromethanicum</name>
    <name type="synonym">Methylobacterium extorquens</name>
    <dbReference type="NCBI Taxonomy" id="408"/>
    <lineage>
        <taxon>Bacteria</taxon>
        <taxon>Pseudomonadati</taxon>
        <taxon>Pseudomonadota</taxon>
        <taxon>Alphaproteobacteria</taxon>
        <taxon>Hyphomicrobiales</taxon>
        <taxon>Methylobacteriaceae</taxon>
        <taxon>Methylorubrum</taxon>
    </lineage>
</organism>